<proteinExistence type="predicted"/>
<evidence type="ECO:0000256" key="1">
    <source>
        <dbReference type="ARBA" id="ARBA00023125"/>
    </source>
</evidence>
<dbReference type="EMBL" id="JAQMTU010000028">
    <property type="protein sequence ID" value="MDB9485727.1"/>
    <property type="molecule type" value="Genomic_DNA"/>
</dbReference>
<name>A0ABT5A3F3_9CYAN</name>
<keyword evidence="1" id="KW-0238">DNA-binding</keyword>
<dbReference type="InterPro" id="IPR010095">
    <property type="entry name" value="Cas12f1-like_TNB"/>
</dbReference>
<sequence length="265" mass="29787">RGYTEVYATSSNDGARFLGNNFGKIQTEETDYRTAKQVKRNKIKSVFDKSIAKGNSAKADRIKRNNLGKIKWNNRETSFKGRIQTIVFTATHDLMLNAIKVAFEDLTEAIKSKKPLRKRMKRNVSSWCKGVVADALKQVSTRVGCTVVSVNSAYTSQLDSRFATLTGSRNGDKFTGHDGVVMHSDTNAADNILARMSDVEITRYMKHSDVKKILLKRSQKFRDSLMETAAITGKDKPQTLEPESNFTSQVNQRANYKQLTLFDLG</sequence>
<dbReference type="Pfam" id="PF07282">
    <property type="entry name" value="Cas12f1-like_TNB"/>
    <property type="match status" value="1"/>
</dbReference>
<keyword evidence="4" id="KW-1185">Reference proteome</keyword>
<reference evidence="3 4" key="1">
    <citation type="submission" date="2023-01" db="EMBL/GenBank/DDBJ databases">
        <title>Genomes from the Australian National Cyanobacteria Reference Collection.</title>
        <authorList>
            <person name="Willis A."/>
            <person name="Lee E.M.F."/>
        </authorList>
    </citation>
    <scope>NUCLEOTIDE SEQUENCE [LARGE SCALE GENOMIC DNA]</scope>
    <source>
        <strain evidence="3 4">CS-537/01</strain>
    </source>
</reference>
<evidence type="ECO:0000259" key="2">
    <source>
        <dbReference type="Pfam" id="PF07282"/>
    </source>
</evidence>
<feature type="domain" description="Cas12f1-like TNB" evidence="2">
    <location>
        <begin position="135"/>
        <end position="192"/>
    </location>
</feature>
<feature type="non-terminal residue" evidence="3">
    <location>
        <position position="1"/>
    </location>
</feature>
<gene>
    <name evidence="3" type="ORF">PN492_04060</name>
</gene>
<organism evidence="3 4">
    <name type="scientific">Dolichospermum circinale CS-537/01</name>
    <dbReference type="NCBI Taxonomy" id="3021739"/>
    <lineage>
        <taxon>Bacteria</taxon>
        <taxon>Bacillati</taxon>
        <taxon>Cyanobacteriota</taxon>
        <taxon>Cyanophyceae</taxon>
        <taxon>Nostocales</taxon>
        <taxon>Aphanizomenonaceae</taxon>
        <taxon>Dolichospermum</taxon>
        <taxon>Dolichospermum circinale</taxon>
    </lineage>
</organism>
<evidence type="ECO:0000313" key="3">
    <source>
        <dbReference type="EMBL" id="MDB9485727.1"/>
    </source>
</evidence>
<comment type="caution">
    <text evidence="3">The sequence shown here is derived from an EMBL/GenBank/DDBJ whole genome shotgun (WGS) entry which is preliminary data.</text>
</comment>
<accession>A0ABT5A3F3</accession>
<evidence type="ECO:0000313" key="4">
    <source>
        <dbReference type="Proteomes" id="UP001212123"/>
    </source>
</evidence>
<protein>
    <submittedName>
        <fullName evidence="3">Addiction module component</fullName>
    </submittedName>
</protein>
<dbReference type="Proteomes" id="UP001212123">
    <property type="component" value="Unassembled WGS sequence"/>
</dbReference>